<proteinExistence type="inferred from homology"/>
<dbReference type="InterPro" id="IPR018607">
    <property type="entry name" value="Ctf8"/>
</dbReference>
<sequence length="162" mass="18418">MPTATIDCSSAQDILNNPSTNDNDLMFTPYGLMLLEIQGELNLPNEFPQGQPKTDEDHEYLNNFITINEIQHAVKFGNLVFDEKDNSKVTLYIGKSQRLLGNVVKLSTPLAVLRIPLKNEDEMMVDSNNDNVNKFKQEEELIKLVDIVKAKVIFKQRPLPIM</sequence>
<keyword evidence="3" id="KW-0238">DNA-binding</keyword>
<dbReference type="GO" id="GO:0007064">
    <property type="term" value="P:mitotic sister chromatid cohesion"/>
    <property type="evidence" value="ECO:0007669"/>
    <property type="project" value="InterPro"/>
</dbReference>
<evidence type="ECO:0000256" key="5">
    <source>
        <dbReference type="ARBA" id="ARBA00023306"/>
    </source>
</evidence>
<dbReference type="PANTHER" id="PTHR28605:SF1">
    <property type="entry name" value="CHROMOSOME TRANSMISSION FIDELITY FACTOR 8"/>
    <property type="match status" value="1"/>
</dbReference>
<dbReference type="GO" id="GO:0031390">
    <property type="term" value="C:Ctf18 RFC-like complex"/>
    <property type="evidence" value="ECO:0007669"/>
    <property type="project" value="InterPro"/>
</dbReference>
<dbReference type="GO" id="GO:0003677">
    <property type="term" value="F:DNA binding"/>
    <property type="evidence" value="ECO:0007669"/>
    <property type="project" value="UniProtKB-KW"/>
</dbReference>
<keyword evidence="4" id="KW-0539">Nucleus</keyword>
<dbReference type="Proteomes" id="UP000536275">
    <property type="component" value="Unassembled WGS sequence"/>
</dbReference>
<evidence type="ECO:0000256" key="1">
    <source>
        <dbReference type="ARBA" id="ARBA00004123"/>
    </source>
</evidence>
<evidence type="ECO:0000313" key="7">
    <source>
        <dbReference type="EMBL" id="KAF6068963.1"/>
    </source>
</evidence>
<dbReference type="PANTHER" id="PTHR28605">
    <property type="entry name" value="CTF8, CHROMOSOME TRANSMISSION FIDELITY FACTOR 8 HOMOLOG (S. CEREVISIAE)"/>
    <property type="match status" value="1"/>
</dbReference>
<accession>A0A8H6BW29</accession>
<protein>
    <submittedName>
        <fullName evidence="7">Ctf8 family protein</fullName>
    </submittedName>
</protein>
<evidence type="ECO:0000256" key="3">
    <source>
        <dbReference type="ARBA" id="ARBA00023125"/>
    </source>
</evidence>
<name>A0A8H6BW29_CANAX</name>
<reference evidence="7 8" key="1">
    <citation type="submission" date="2020-03" db="EMBL/GenBank/DDBJ databases">
        <title>FDA dAtabase for Regulatory Grade micrObial Sequences (FDA-ARGOS): Supporting development and validation of Infectious Disease Dx tests.</title>
        <authorList>
            <person name="Campos J."/>
            <person name="Goldberg B."/>
            <person name="Tallon L."/>
            <person name="Sadzewicz L."/>
            <person name="Vavikolanu K."/>
            <person name="Mehta A."/>
            <person name="Aluvathingal J."/>
            <person name="Nadendla S."/>
            <person name="Nandy P."/>
            <person name="Geyer C."/>
            <person name="Yan Y."/>
            <person name="Sichtig H."/>
        </authorList>
    </citation>
    <scope>NUCLEOTIDE SEQUENCE [LARGE SCALE GENOMIC DNA]</scope>
    <source>
        <strain evidence="7 8">FDAARGOS_656</strain>
    </source>
</reference>
<evidence type="ECO:0000256" key="4">
    <source>
        <dbReference type="ARBA" id="ARBA00023242"/>
    </source>
</evidence>
<evidence type="ECO:0000256" key="6">
    <source>
        <dbReference type="ARBA" id="ARBA00038447"/>
    </source>
</evidence>
<dbReference type="Pfam" id="PF09696">
    <property type="entry name" value="Ctf8"/>
    <property type="match status" value="1"/>
</dbReference>
<dbReference type="EMBL" id="JABWAD010000049">
    <property type="protein sequence ID" value="KAF6068963.1"/>
    <property type="molecule type" value="Genomic_DNA"/>
</dbReference>
<dbReference type="AlphaFoldDB" id="A0A8H6BW29"/>
<comment type="similarity">
    <text evidence="6">Belongs to the CTF8 family.</text>
</comment>
<evidence type="ECO:0000313" key="8">
    <source>
        <dbReference type="Proteomes" id="UP000536275"/>
    </source>
</evidence>
<comment type="caution">
    <text evidence="7">The sequence shown here is derived from an EMBL/GenBank/DDBJ whole genome shotgun (WGS) entry which is preliminary data.</text>
</comment>
<keyword evidence="2" id="KW-0235">DNA replication</keyword>
<organism evidence="7 8">
    <name type="scientific">Candida albicans</name>
    <name type="common">Yeast</name>
    <dbReference type="NCBI Taxonomy" id="5476"/>
    <lineage>
        <taxon>Eukaryota</taxon>
        <taxon>Fungi</taxon>
        <taxon>Dikarya</taxon>
        <taxon>Ascomycota</taxon>
        <taxon>Saccharomycotina</taxon>
        <taxon>Pichiomycetes</taxon>
        <taxon>Debaryomycetaceae</taxon>
        <taxon>Candida/Lodderomyces clade</taxon>
        <taxon>Candida</taxon>
    </lineage>
</organism>
<evidence type="ECO:0000256" key="2">
    <source>
        <dbReference type="ARBA" id="ARBA00022705"/>
    </source>
</evidence>
<dbReference type="GO" id="GO:0006260">
    <property type="term" value="P:DNA replication"/>
    <property type="evidence" value="ECO:0007669"/>
    <property type="project" value="UniProtKB-KW"/>
</dbReference>
<gene>
    <name evidence="7" type="ORF">FOB64_003600</name>
</gene>
<keyword evidence="5" id="KW-0131">Cell cycle</keyword>
<comment type="subcellular location">
    <subcellularLocation>
        <location evidence="1">Nucleus</location>
    </subcellularLocation>
</comment>